<feature type="domain" description="TRAM" evidence="12">
    <location>
        <begin position="1"/>
        <end position="55"/>
    </location>
</feature>
<dbReference type="SUPFAM" id="SSF53335">
    <property type="entry name" value="S-adenosyl-L-methionine-dependent methyltransferases"/>
    <property type="match status" value="1"/>
</dbReference>
<keyword evidence="5 9" id="KW-0949">S-adenosyl-L-methionine</keyword>
<name>A0A369UVH4_9GAMM</name>
<dbReference type="PROSITE" id="PS50926">
    <property type="entry name" value="TRAM"/>
    <property type="match status" value="1"/>
</dbReference>
<evidence type="ECO:0000256" key="3">
    <source>
        <dbReference type="ARBA" id="ARBA00022603"/>
    </source>
</evidence>
<dbReference type="GO" id="GO:0051539">
    <property type="term" value="F:4 iron, 4 sulfur cluster binding"/>
    <property type="evidence" value="ECO:0007669"/>
    <property type="project" value="UniProtKB-KW"/>
</dbReference>
<sequence>MKTFEASITGLTHDGRGVTHIDGKAVFVSGVLPGEQALLSIRRRHRNYDEADVVELLVRSPHRVEPRCRHYGQCGGCSLQHLDAEAQIAAKQSVLEENFARIGKVSPESWLPPLTDEPWGYRRKGRLSVRNVVKKGRVLVGFREEDNPRFVADIEQCEIVHPALGPKIGLLAQLISGMDAAGDIAQIEFAAGDDTMALVFRHLQPLSAADQAALIAFGQQHNFAIYLQPGGISSVHPLWPEQPRLAFRIASADAAISDVELEFLPLDFVQVNAGMNQRMMERTMALLDPQPTDRVLDLFCGLGNFTLPIARRVAEVMGVEGEHGLVERAAQNAARNGIANASFQVANLFEDQRAASWAQQSWDKLLLDPPRAGADKVLEYLPRKGTRRIVYVSCHPGSLARDAGILVQRHGFRLVTAGVMDMFPHTAHVESIALFERD</sequence>
<dbReference type="AlphaFoldDB" id="A0A369UVH4"/>
<feature type="binding site" evidence="9">
    <location>
        <position position="68"/>
    </location>
    <ligand>
        <name>[4Fe-4S] cluster</name>
        <dbReference type="ChEBI" id="CHEBI:49883"/>
    </ligand>
</feature>
<dbReference type="EC" id="2.1.1.190" evidence="9"/>
<keyword evidence="7 9" id="KW-0408">Iron</keyword>
<keyword evidence="2 9" id="KW-0698">rRNA processing</keyword>
<dbReference type="GO" id="GO:0070475">
    <property type="term" value="P:rRNA base methylation"/>
    <property type="evidence" value="ECO:0007669"/>
    <property type="project" value="TreeGrafter"/>
</dbReference>
<comment type="caution">
    <text evidence="13">The sequence shown here is derived from an EMBL/GenBank/DDBJ whole genome shotgun (WGS) entry which is preliminary data.</text>
</comment>
<evidence type="ECO:0000256" key="2">
    <source>
        <dbReference type="ARBA" id="ARBA00022552"/>
    </source>
</evidence>
<dbReference type="PANTHER" id="PTHR11061:SF49">
    <property type="entry name" value="23S RRNA (URACIL(1939)-C(5))-METHYLTRANSFERASE RLMD"/>
    <property type="match status" value="1"/>
</dbReference>
<feature type="binding site" evidence="9">
    <location>
        <position position="304"/>
    </location>
    <ligand>
        <name>S-adenosyl-L-methionine</name>
        <dbReference type="ChEBI" id="CHEBI:59789"/>
    </ligand>
</feature>
<feature type="binding site" evidence="9">
    <location>
        <position position="157"/>
    </location>
    <ligand>
        <name>[4Fe-4S] cluster</name>
        <dbReference type="ChEBI" id="CHEBI:49883"/>
    </ligand>
</feature>
<dbReference type="PROSITE" id="PS51687">
    <property type="entry name" value="SAM_MT_RNA_M5U"/>
    <property type="match status" value="1"/>
</dbReference>
<dbReference type="Pfam" id="PF05958">
    <property type="entry name" value="tRNA_U5-meth_tr"/>
    <property type="match status" value="1"/>
</dbReference>
<dbReference type="InterPro" id="IPR030391">
    <property type="entry name" value="MeTrfase_TrmA_CS"/>
</dbReference>
<evidence type="ECO:0000256" key="6">
    <source>
        <dbReference type="ARBA" id="ARBA00022723"/>
    </source>
</evidence>
<feature type="binding site" evidence="9">
    <location>
        <position position="77"/>
    </location>
    <ligand>
        <name>[4Fe-4S] cluster</name>
        <dbReference type="ChEBI" id="CHEBI:49883"/>
    </ligand>
</feature>
<gene>
    <name evidence="9" type="primary">rlmD</name>
    <name evidence="13" type="ORF">DVJ77_01345</name>
</gene>
<keyword evidence="8 9" id="KW-0411">Iron-sulfur</keyword>
<dbReference type="EMBL" id="QQAH01000001">
    <property type="protein sequence ID" value="RDD83738.1"/>
    <property type="molecule type" value="Genomic_DNA"/>
</dbReference>
<proteinExistence type="inferred from homology"/>
<feature type="binding site" evidence="9">
    <location>
        <position position="74"/>
    </location>
    <ligand>
        <name>[4Fe-4S] cluster</name>
        <dbReference type="ChEBI" id="CHEBI:49883"/>
    </ligand>
</feature>
<dbReference type="Gene3D" id="2.40.50.1070">
    <property type="match status" value="1"/>
</dbReference>
<keyword evidence="3 9" id="KW-0489">Methyltransferase</keyword>
<dbReference type="FunFam" id="2.40.50.140:FF:000097">
    <property type="entry name" value="23S rRNA (uracil(1939)-C(5))-methyltransferase RlmD"/>
    <property type="match status" value="1"/>
</dbReference>
<keyword evidence="1 9" id="KW-0004">4Fe-4S</keyword>
<feature type="binding site" evidence="9 10">
    <location>
        <position position="299"/>
    </location>
    <ligand>
        <name>S-adenosyl-L-methionine</name>
        <dbReference type="ChEBI" id="CHEBI:59789"/>
    </ligand>
</feature>
<comment type="similarity">
    <text evidence="9">Belongs to the class I-like SAM-binding methyltransferase superfamily. RNA M5U methyltransferase family. RlmD subfamily.</text>
</comment>
<dbReference type="PANTHER" id="PTHR11061">
    <property type="entry name" value="RNA M5U METHYLTRANSFERASE"/>
    <property type="match status" value="1"/>
</dbReference>
<feature type="active site" evidence="11">
    <location>
        <position position="394"/>
    </location>
</feature>
<evidence type="ECO:0000256" key="10">
    <source>
        <dbReference type="PROSITE-ProRule" id="PRU01024"/>
    </source>
</evidence>
<dbReference type="InterPro" id="IPR001566">
    <property type="entry name" value="23S_rRNA_MeTrfase_RlmD"/>
</dbReference>
<dbReference type="SUPFAM" id="SSF50249">
    <property type="entry name" value="Nucleic acid-binding proteins"/>
    <property type="match status" value="1"/>
</dbReference>
<evidence type="ECO:0000256" key="4">
    <source>
        <dbReference type="ARBA" id="ARBA00022679"/>
    </source>
</evidence>
<dbReference type="InterPro" id="IPR010280">
    <property type="entry name" value="U5_MeTrfase_fam"/>
</dbReference>
<evidence type="ECO:0000313" key="13">
    <source>
        <dbReference type="EMBL" id="RDD83738.1"/>
    </source>
</evidence>
<dbReference type="NCBIfam" id="NF009639">
    <property type="entry name" value="PRK13168.1"/>
    <property type="match status" value="1"/>
</dbReference>
<dbReference type="InterPro" id="IPR002792">
    <property type="entry name" value="TRAM_dom"/>
</dbReference>
<evidence type="ECO:0000256" key="11">
    <source>
        <dbReference type="PROSITE-ProRule" id="PRU10015"/>
    </source>
</evidence>
<dbReference type="Pfam" id="PF01938">
    <property type="entry name" value="TRAM"/>
    <property type="match status" value="1"/>
</dbReference>
<evidence type="ECO:0000313" key="14">
    <source>
        <dbReference type="Proteomes" id="UP000253782"/>
    </source>
</evidence>
<feature type="binding site" evidence="9 10">
    <location>
        <position position="270"/>
    </location>
    <ligand>
        <name>S-adenosyl-L-methionine</name>
        <dbReference type="ChEBI" id="CHEBI:59789"/>
    </ligand>
</feature>
<keyword evidence="14" id="KW-1185">Reference proteome</keyword>
<evidence type="ECO:0000256" key="9">
    <source>
        <dbReference type="HAMAP-Rule" id="MF_01010"/>
    </source>
</evidence>
<dbReference type="InterPro" id="IPR029063">
    <property type="entry name" value="SAM-dependent_MTases_sf"/>
</dbReference>
<evidence type="ECO:0000259" key="12">
    <source>
        <dbReference type="PROSITE" id="PS50926"/>
    </source>
</evidence>
<dbReference type="PROSITE" id="PS01230">
    <property type="entry name" value="TRMA_1"/>
    <property type="match status" value="1"/>
</dbReference>
<keyword evidence="4 9" id="KW-0808">Transferase</keyword>
<dbReference type="Proteomes" id="UP000253782">
    <property type="component" value="Unassembled WGS sequence"/>
</dbReference>
<keyword evidence="6 9" id="KW-0479">Metal-binding</keyword>
<dbReference type="Gene3D" id="2.40.50.140">
    <property type="entry name" value="Nucleic acid-binding proteins"/>
    <property type="match status" value="1"/>
</dbReference>
<feature type="binding site" evidence="9 10">
    <location>
        <position position="320"/>
    </location>
    <ligand>
        <name>S-adenosyl-L-methionine</name>
        <dbReference type="ChEBI" id="CHEBI:59789"/>
    </ligand>
</feature>
<dbReference type="GO" id="GO:0070041">
    <property type="term" value="F:rRNA (uridine-C5-)-methyltransferase activity"/>
    <property type="evidence" value="ECO:0007669"/>
    <property type="project" value="UniProtKB-UniRule"/>
</dbReference>
<protein>
    <recommendedName>
        <fullName evidence="9">23S rRNA (uracil(1939)-C(5))-methyltransferase RlmD</fullName>
        <ecNumber evidence="9">2.1.1.190</ecNumber>
    </recommendedName>
    <alternativeName>
        <fullName evidence="9">23S rRNA(m5U1939)-methyltransferase</fullName>
    </alternativeName>
</protein>
<dbReference type="GO" id="GO:0003723">
    <property type="term" value="F:RNA binding"/>
    <property type="evidence" value="ECO:0007669"/>
    <property type="project" value="InterPro"/>
</dbReference>
<dbReference type="GO" id="GO:0005506">
    <property type="term" value="F:iron ion binding"/>
    <property type="evidence" value="ECO:0007669"/>
    <property type="project" value="UniProtKB-UniRule"/>
</dbReference>
<dbReference type="CDD" id="cd02440">
    <property type="entry name" value="AdoMet_MTases"/>
    <property type="match status" value="1"/>
</dbReference>
<evidence type="ECO:0000256" key="8">
    <source>
        <dbReference type="ARBA" id="ARBA00023014"/>
    </source>
</evidence>
<dbReference type="Gene3D" id="3.40.50.150">
    <property type="entry name" value="Vaccinia Virus protein VP39"/>
    <property type="match status" value="1"/>
</dbReference>
<evidence type="ECO:0000256" key="7">
    <source>
        <dbReference type="ARBA" id="ARBA00023004"/>
    </source>
</evidence>
<feature type="binding site" evidence="9 10">
    <location>
        <position position="368"/>
    </location>
    <ligand>
        <name>S-adenosyl-L-methionine</name>
        <dbReference type="ChEBI" id="CHEBI:59789"/>
    </ligand>
</feature>
<dbReference type="NCBIfam" id="TIGR00479">
    <property type="entry name" value="rumA"/>
    <property type="match status" value="1"/>
</dbReference>
<reference evidence="13 14" key="1">
    <citation type="submission" date="2018-07" db="EMBL/GenBank/DDBJ databases">
        <title>Dyella tabacisoli L4-6T, whole genome shotgun sequence.</title>
        <authorList>
            <person name="Zhou X.-K."/>
            <person name="Li W.-J."/>
            <person name="Duan Y.-Q."/>
        </authorList>
    </citation>
    <scope>NUCLEOTIDE SEQUENCE [LARGE SCALE GENOMIC DNA]</scope>
    <source>
        <strain evidence="13 14">L4-6</strain>
    </source>
</reference>
<accession>A0A369UVH4</accession>
<feature type="active site" description="Nucleophile" evidence="9 10">
    <location>
        <position position="394"/>
    </location>
</feature>
<comment type="catalytic activity">
    <reaction evidence="9">
        <text>uridine(1939) in 23S rRNA + S-adenosyl-L-methionine = 5-methyluridine(1939) in 23S rRNA + S-adenosyl-L-homocysteine + H(+)</text>
        <dbReference type="Rhea" id="RHEA:42908"/>
        <dbReference type="Rhea" id="RHEA-COMP:10278"/>
        <dbReference type="Rhea" id="RHEA-COMP:10279"/>
        <dbReference type="ChEBI" id="CHEBI:15378"/>
        <dbReference type="ChEBI" id="CHEBI:57856"/>
        <dbReference type="ChEBI" id="CHEBI:59789"/>
        <dbReference type="ChEBI" id="CHEBI:65315"/>
        <dbReference type="ChEBI" id="CHEBI:74447"/>
        <dbReference type="EC" id="2.1.1.190"/>
    </reaction>
</comment>
<evidence type="ECO:0000256" key="5">
    <source>
        <dbReference type="ARBA" id="ARBA00022691"/>
    </source>
</evidence>
<dbReference type="OrthoDB" id="9804590at2"/>
<dbReference type="InterPro" id="IPR012340">
    <property type="entry name" value="NA-bd_OB-fold"/>
</dbReference>
<evidence type="ECO:0000256" key="1">
    <source>
        <dbReference type="ARBA" id="ARBA00022485"/>
    </source>
</evidence>
<dbReference type="InterPro" id="IPR030390">
    <property type="entry name" value="MeTrfase_TrmA_AS"/>
</dbReference>
<organism evidence="13 14">
    <name type="scientific">Dyella tabacisoli</name>
    <dbReference type="NCBI Taxonomy" id="2282381"/>
    <lineage>
        <taxon>Bacteria</taxon>
        <taxon>Pseudomonadati</taxon>
        <taxon>Pseudomonadota</taxon>
        <taxon>Gammaproteobacteria</taxon>
        <taxon>Lysobacterales</taxon>
        <taxon>Rhodanobacteraceae</taxon>
        <taxon>Dyella</taxon>
    </lineage>
</organism>
<comment type="function">
    <text evidence="9">Catalyzes the formation of 5-methyl-uridine at position 1939 (m5U1939) in 23S rRNA.</text>
</comment>
<dbReference type="HAMAP" id="MF_01010">
    <property type="entry name" value="23SrRNA_methyltr_RlmD"/>
    <property type="match status" value="1"/>
</dbReference>
<dbReference type="PROSITE" id="PS01231">
    <property type="entry name" value="TRMA_2"/>
    <property type="match status" value="1"/>
</dbReference>
<feature type="binding site" evidence="9">
    <location>
        <position position="347"/>
    </location>
    <ligand>
        <name>S-adenosyl-L-methionine</name>
        <dbReference type="ChEBI" id="CHEBI:59789"/>
    </ligand>
</feature>